<reference evidence="1 2" key="1">
    <citation type="submission" date="2015-07" db="EMBL/GenBank/DDBJ databases">
        <authorList>
            <person name="Voget S."/>
            <person name="Dogs M."/>
            <person name="Brinkhoff T.H."/>
            <person name="Daniel R."/>
        </authorList>
    </citation>
    <scope>NUCLEOTIDE SEQUENCE [LARGE SCALE GENOMIC DNA]</scope>
    <source>
        <strain evidence="1 2">B14</strain>
    </source>
</reference>
<dbReference type="EMBL" id="CP143423">
    <property type="protein sequence ID" value="WVX50053.1"/>
    <property type="molecule type" value="Genomic_DNA"/>
</dbReference>
<evidence type="ECO:0000313" key="1">
    <source>
        <dbReference type="EMBL" id="WVX50053.1"/>
    </source>
</evidence>
<organism evidence="1 2">
    <name type="scientific">Roseobacter fucihabitans</name>
    <dbReference type="NCBI Taxonomy" id="1537242"/>
    <lineage>
        <taxon>Bacteria</taxon>
        <taxon>Pseudomonadati</taxon>
        <taxon>Pseudomonadota</taxon>
        <taxon>Alphaproteobacteria</taxon>
        <taxon>Rhodobacterales</taxon>
        <taxon>Roseobacteraceae</taxon>
        <taxon>Roseobacter</taxon>
    </lineage>
</organism>
<proteinExistence type="predicted"/>
<name>A0ABZ2BWF7_9RHOB</name>
<sequence>MHPRPKGGRAAGQGLCKNNAGLVKRRRASIIGPGVIQTSHRVPASRRNDGTNEKVQSRARLLMGAFQTASRRSVRREQRALINTKEHDALVLCKSVECQREPGGGSQGSVVISIISFLGRFGRMACLMRTGRACLCAAPGECRNLRRVLNNQARRESIIRWQPQGV</sequence>
<evidence type="ECO:0000313" key="2">
    <source>
        <dbReference type="Proteomes" id="UP001318682"/>
    </source>
</evidence>
<accession>A0ABZ2BWF7</accession>
<dbReference type="Proteomes" id="UP001318682">
    <property type="component" value="Chromosome"/>
</dbReference>
<reference evidence="2" key="2">
    <citation type="submission" date="2024-01" db="EMBL/GenBank/DDBJ databases">
        <title>Roseobacter fucihabitans sp. nov., isolated from the brown alga Fucus spiralis.</title>
        <authorList>
            <person name="Hahnke S."/>
            <person name="Berger M."/>
            <person name="Schlingloff A."/>
            <person name="Athale I."/>
            <person name="Neumann-Schaal M."/>
            <person name="Adenaya A."/>
            <person name="Poehlein A."/>
            <person name="Daniel R."/>
            <person name="Pertersen J."/>
            <person name="Brinkhoff T."/>
        </authorList>
    </citation>
    <scope>NUCLEOTIDE SEQUENCE [LARGE SCALE GENOMIC DNA]</scope>
    <source>
        <strain evidence="2">B14</strain>
    </source>
</reference>
<gene>
    <name evidence="1" type="ORF">ROLI_031490</name>
</gene>
<protein>
    <submittedName>
        <fullName evidence="1">Uncharacterized protein</fullName>
    </submittedName>
</protein>
<keyword evidence="2" id="KW-1185">Reference proteome</keyword>